<comment type="caution">
    <text evidence="7">Lacks conserved residue(s) required for the propagation of feature annotation.</text>
</comment>
<evidence type="ECO:0000256" key="2">
    <source>
        <dbReference type="ARBA" id="ARBA00023004"/>
    </source>
</evidence>
<dbReference type="HAMAP" id="MF_00323">
    <property type="entry name" value="Ferrochelatase"/>
    <property type="match status" value="1"/>
</dbReference>
<dbReference type="GO" id="GO:0046872">
    <property type="term" value="F:metal ion binding"/>
    <property type="evidence" value="ECO:0007669"/>
    <property type="project" value="UniProtKB-KW"/>
</dbReference>
<evidence type="ECO:0000256" key="4">
    <source>
        <dbReference type="ARBA" id="ARBA00023239"/>
    </source>
</evidence>
<evidence type="ECO:0000256" key="6">
    <source>
        <dbReference type="ARBA" id="ARBA00024536"/>
    </source>
</evidence>
<dbReference type="GO" id="GO:0005737">
    <property type="term" value="C:cytoplasm"/>
    <property type="evidence" value="ECO:0007669"/>
    <property type="project" value="UniProtKB-SubCell"/>
</dbReference>
<evidence type="ECO:0000313" key="9">
    <source>
        <dbReference type="EMBL" id="AWD63094.1"/>
    </source>
</evidence>
<evidence type="ECO:0000256" key="8">
    <source>
        <dbReference type="RuleBase" id="RU004185"/>
    </source>
</evidence>
<name>A0A2S1ESZ5_LIMRT</name>
<keyword evidence="3 7" id="KW-0350">Heme biosynthesis</keyword>
<dbReference type="InterPro" id="IPR033644">
    <property type="entry name" value="Ferrochelatase_C"/>
</dbReference>
<feature type="binding site" evidence="7">
    <location>
        <position position="277"/>
    </location>
    <ligand>
        <name>Fe(2+)</name>
        <dbReference type="ChEBI" id="CHEBI:29033"/>
    </ligand>
</feature>
<reference evidence="9 10" key="1">
    <citation type="submission" date="2018-03" db="EMBL/GenBank/DDBJ databases">
        <title>Complete Genome Sequence of the Chinese traditional Highland Barley wine Isolate Lactobacillus reuteri WHH1689.</title>
        <authorList>
            <person name="Chen S."/>
            <person name="Chen L."/>
            <person name="Chen L."/>
            <person name="Li Y."/>
        </authorList>
    </citation>
    <scope>NUCLEOTIDE SEQUENCE [LARGE SCALE GENOMIC DNA]</scope>
    <source>
        <strain evidence="9 10">WHH1689</strain>
    </source>
</reference>
<keyword evidence="7" id="KW-0963">Cytoplasm</keyword>
<comment type="similarity">
    <text evidence="7 8">Belongs to the ferrochelatase family.</text>
</comment>
<dbReference type="GO" id="GO:0004325">
    <property type="term" value="F:ferrochelatase activity"/>
    <property type="evidence" value="ECO:0007669"/>
    <property type="project" value="UniProtKB-UniRule"/>
</dbReference>
<evidence type="ECO:0000256" key="1">
    <source>
        <dbReference type="ARBA" id="ARBA00004744"/>
    </source>
</evidence>
<keyword evidence="5 7" id="KW-0627">Porphyrin biosynthesis</keyword>
<dbReference type="Pfam" id="PF00762">
    <property type="entry name" value="Ferrochelatase"/>
    <property type="match status" value="1"/>
</dbReference>
<dbReference type="EMBL" id="CP027805">
    <property type="protein sequence ID" value="AWD63094.1"/>
    <property type="molecule type" value="Genomic_DNA"/>
</dbReference>
<organism evidence="9 10">
    <name type="scientific">Limosilactobacillus reuteri</name>
    <name type="common">Lactobacillus reuteri</name>
    <dbReference type="NCBI Taxonomy" id="1598"/>
    <lineage>
        <taxon>Bacteria</taxon>
        <taxon>Bacillati</taxon>
        <taxon>Bacillota</taxon>
        <taxon>Bacilli</taxon>
        <taxon>Lactobacillales</taxon>
        <taxon>Lactobacillaceae</taxon>
        <taxon>Limosilactobacillus</taxon>
    </lineage>
</organism>
<dbReference type="CDD" id="cd03411">
    <property type="entry name" value="Ferrochelatase_N"/>
    <property type="match status" value="1"/>
</dbReference>
<dbReference type="PANTHER" id="PTHR11108">
    <property type="entry name" value="FERROCHELATASE"/>
    <property type="match status" value="1"/>
</dbReference>
<dbReference type="EC" id="4.99.1.9" evidence="7"/>
<dbReference type="Proteomes" id="UP000244369">
    <property type="component" value="Chromosome"/>
</dbReference>
<dbReference type="UniPathway" id="UPA00252"/>
<dbReference type="NCBIfam" id="TIGR00109">
    <property type="entry name" value="hemH"/>
    <property type="match status" value="1"/>
</dbReference>
<gene>
    <name evidence="9" type="primary">hemH</name>
    <name evidence="7" type="synonym">cpfC</name>
    <name evidence="9" type="ORF">LWHH1689_1813</name>
</gene>
<dbReference type="CDD" id="cd00419">
    <property type="entry name" value="Ferrochelatase_C"/>
    <property type="match status" value="1"/>
</dbReference>
<keyword evidence="7" id="KW-0479">Metal-binding</keyword>
<dbReference type="SUPFAM" id="SSF53800">
    <property type="entry name" value="Chelatase"/>
    <property type="match status" value="1"/>
</dbReference>
<keyword evidence="2 7" id="KW-0408">Iron</keyword>
<proteinExistence type="inferred from homology"/>
<comment type="pathway">
    <text evidence="1 7">Porphyrin-containing compound metabolism; protoheme biosynthesis.</text>
</comment>
<dbReference type="Gene3D" id="3.40.50.1400">
    <property type="match status" value="2"/>
</dbReference>
<evidence type="ECO:0000256" key="5">
    <source>
        <dbReference type="ARBA" id="ARBA00023244"/>
    </source>
</evidence>
<comment type="function">
    <text evidence="7">Involved in coproporphyrin-dependent heme b biosynthesis. Catalyzes the insertion of ferrous iron into coproporphyrin III to form Fe-coproporphyrin III.</text>
</comment>
<dbReference type="InterPro" id="IPR001015">
    <property type="entry name" value="Ferrochelatase"/>
</dbReference>
<dbReference type="PANTHER" id="PTHR11108:SF1">
    <property type="entry name" value="FERROCHELATASE, MITOCHONDRIAL"/>
    <property type="match status" value="1"/>
</dbReference>
<evidence type="ECO:0000256" key="3">
    <source>
        <dbReference type="ARBA" id="ARBA00023133"/>
    </source>
</evidence>
<feature type="binding site" evidence="7">
    <location>
        <position position="196"/>
    </location>
    <ligand>
        <name>Fe(2+)</name>
        <dbReference type="ChEBI" id="CHEBI:29033"/>
    </ligand>
</feature>
<protein>
    <recommendedName>
        <fullName evidence="7">Coproporphyrin III ferrochelatase</fullName>
        <ecNumber evidence="7">4.99.1.9</ecNumber>
    </recommendedName>
</protein>
<dbReference type="InterPro" id="IPR033659">
    <property type="entry name" value="Ferrochelatase_N"/>
</dbReference>
<comment type="catalytic activity">
    <reaction evidence="6">
        <text>Fe-coproporphyrin III + 2 H(+) = coproporphyrin III + Fe(2+)</text>
        <dbReference type="Rhea" id="RHEA:49572"/>
        <dbReference type="ChEBI" id="CHEBI:15378"/>
        <dbReference type="ChEBI" id="CHEBI:29033"/>
        <dbReference type="ChEBI" id="CHEBI:68438"/>
        <dbReference type="ChEBI" id="CHEBI:131725"/>
        <dbReference type="EC" id="4.99.1.9"/>
    </reaction>
    <physiologicalReaction direction="right-to-left" evidence="6">
        <dbReference type="Rhea" id="RHEA:49574"/>
    </physiologicalReaction>
</comment>
<sequence>MPRFVFPQIIPEFLVFRQSLVNLGSPDTPTTPDVKRYLKEFLSDRNVIEMPPALWQPLLRGIILPTRSWRSATFYRNCWTKDGSPLIVYTERLVARVQELMPEWVVKMEMTYGKPKISDTITEMKKECQNITVLPLFPFFTKSTTQTVIDKVKDADPEAKIIDCFSAEEDYLDLLAKQIQTAWDRGKYDKLLISYHGIPTAMFHHDDPYRDETEAATAELIKRLDIPEKQIKMAYQSKFGPMPWLKPYLRNTLLNEAQLGHRDVLVVAPSFVADCLETLEEDQVQNYQVFRENGGNNLVMVPSLNDSPEFAQFITDLVQRKG</sequence>
<dbReference type="AlphaFoldDB" id="A0A2S1ESZ5"/>
<evidence type="ECO:0000256" key="7">
    <source>
        <dbReference type="HAMAP-Rule" id="MF_00323"/>
    </source>
</evidence>
<comment type="subcellular location">
    <subcellularLocation>
        <location evidence="7">Cytoplasm</location>
    </subcellularLocation>
</comment>
<accession>A0A2S1ESZ5</accession>
<keyword evidence="4 7" id="KW-0456">Lyase</keyword>
<dbReference type="GO" id="GO:0006783">
    <property type="term" value="P:heme biosynthetic process"/>
    <property type="evidence" value="ECO:0007669"/>
    <property type="project" value="UniProtKB-UniRule"/>
</dbReference>
<evidence type="ECO:0000313" key="10">
    <source>
        <dbReference type="Proteomes" id="UP000244369"/>
    </source>
</evidence>